<evidence type="ECO:0000313" key="5">
    <source>
        <dbReference type="EMBL" id="OAQ98118.1"/>
    </source>
</evidence>
<feature type="domain" description="Aminoglycoside phosphotransferase" evidence="4">
    <location>
        <begin position="1"/>
        <end position="185"/>
    </location>
</feature>
<evidence type="ECO:0000256" key="2">
    <source>
        <dbReference type="ARBA" id="ARBA00047899"/>
    </source>
</evidence>
<dbReference type="EC" id="2.7.11.1" evidence="1"/>
<proteinExistence type="predicted"/>
<protein>
    <recommendedName>
        <fullName evidence="1">non-specific serine/threonine protein kinase</fullName>
        <ecNumber evidence="1">2.7.11.1</ecNumber>
    </recommendedName>
</protein>
<dbReference type="InterPro" id="IPR051678">
    <property type="entry name" value="AGP_Transferase"/>
</dbReference>
<organism evidence="5 6">
    <name type="scientific">Cordyceps confragosa</name>
    <name type="common">Lecanicillium lecanii</name>
    <dbReference type="NCBI Taxonomy" id="2714763"/>
    <lineage>
        <taxon>Eukaryota</taxon>
        <taxon>Fungi</taxon>
        <taxon>Dikarya</taxon>
        <taxon>Ascomycota</taxon>
        <taxon>Pezizomycotina</taxon>
        <taxon>Sordariomycetes</taxon>
        <taxon>Hypocreomycetidae</taxon>
        <taxon>Hypocreales</taxon>
        <taxon>Cordycipitaceae</taxon>
        <taxon>Akanthomyces</taxon>
    </lineage>
</organism>
<dbReference type="Pfam" id="PF01636">
    <property type="entry name" value="APH"/>
    <property type="match status" value="1"/>
</dbReference>
<evidence type="ECO:0000256" key="3">
    <source>
        <dbReference type="ARBA" id="ARBA00048679"/>
    </source>
</evidence>
<comment type="catalytic activity">
    <reaction evidence="2">
        <text>L-threonyl-[protein] + ATP = O-phospho-L-threonyl-[protein] + ADP + H(+)</text>
        <dbReference type="Rhea" id="RHEA:46608"/>
        <dbReference type="Rhea" id="RHEA-COMP:11060"/>
        <dbReference type="Rhea" id="RHEA-COMP:11605"/>
        <dbReference type="ChEBI" id="CHEBI:15378"/>
        <dbReference type="ChEBI" id="CHEBI:30013"/>
        <dbReference type="ChEBI" id="CHEBI:30616"/>
        <dbReference type="ChEBI" id="CHEBI:61977"/>
        <dbReference type="ChEBI" id="CHEBI:456216"/>
        <dbReference type="EC" id="2.7.11.1"/>
    </reaction>
</comment>
<dbReference type="GO" id="GO:0004674">
    <property type="term" value="F:protein serine/threonine kinase activity"/>
    <property type="evidence" value="ECO:0007669"/>
    <property type="project" value="UniProtKB-EC"/>
</dbReference>
<dbReference type="InterPro" id="IPR002575">
    <property type="entry name" value="Aminoglycoside_PTrfase"/>
</dbReference>
<evidence type="ECO:0000256" key="1">
    <source>
        <dbReference type="ARBA" id="ARBA00012513"/>
    </source>
</evidence>
<comment type="caution">
    <text evidence="5">The sequence shown here is derived from an EMBL/GenBank/DDBJ whole genome shotgun (WGS) entry which is preliminary data.</text>
</comment>
<dbReference type="PANTHER" id="PTHR21310:SF55">
    <property type="entry name" value="AMINOGLYCOSIDE PHOSPHOTRANSFERASE DOMAIN-CONTAINING PROTEIN"/>
    <property type="match status" value="1"/>
</dbReference>
<dbReference type="Gene3D" id="3.90.1200.10">
    <property type="match status" value="1"/>
</dbReference>
<dbReference type="SUPFAM" id="SSF56112">
    <property type="entry name" value="Protein kinase-like (PK-like)"/>
    <property type="match status" value="1"/>
</dbReference>
<evidence type="ECO:0000259" key="4">
    <source>
        <dbReference type="Pfam" id="PF01636"/>
    </source>
</evidence>
<accession>A0A179I8T5</accession>
<dbReference type="PANTHER" id="PTHR21310">
    <property type="entry name" value="AMINOGLYCOSIDE PHOSPHOTRANSFERASE-RELATED-RELATED"/>
    <property type="match status" value="1"/>
</dbReference>
<dbReference type="AlphaFoldDB" id="A0A179I8T5"/>
<dbReference type="CDD" id="cd05120">
    <property type="entry name" value="APH_ChoK_like"/>
    <property type="match status" value="1"/>
</dbReference>
<keyword evidence="6" id="KW-1185">Reference proteome</keyword>
<dbReference type="EMBL" id="LUKN01003035">
    <property type="protein sequence ID" value="OAQ98118.1"/>
    <property type="molecule type" value="Genomic_DNA"/>
</dbReference>
<dbReference type="InterPro" id="IPR011009">
    <property type="entry name" value="Kinase-like_dom_sf"/>
</dbReference>
<dbReference type="OrthoDB" id="4870412at2759"/>
<gene>
    <name evidence="5" type="ORF">LLEC1_06629</name>
</gene>
<name>A0A179I8T5_CORDF</name>
<evidence type="ECO:0000313" key="6">
    <source>
        <dbReference type="Proteomes" id="UP000243081"/>
    </source>
</evidence>
<reference evidence="5 6" key="1">
    <citation type="submission" date="2016-03" db="EMBL/GenBank/DDBJ databases">
        <title>Fine-scale spatial genetic structure of a fungal parasite of coffee scale insects.</title>
        <authorList>
            <person name="Jackson D."/>
            <person name="Zemenick K.A."/>
            <person name="Malloure B."/>
            <person name="Quandt C.A."/>
            <person name="James T.Y."/>
        </authorList>
    </citation>
    <scope>NUCLEOTIDE SEQUENCE [LARGE SCALE GENOMIC DNA]</scope>
    <source>
        <strain evidence="5 6">UM487</strain>
    </source>
</reference>
<sequence>MQYVAAHTCVPIPKLYKIHATECGIYIEMEYVQGRTLSKALCTLSTDQTASVFAQLQQYVAALRALPPPEPGVVSSAFGNPAHDGRIGNRFFGPMSVDDFQAQARGRLVMEDVHLLGDEVRRVHTTRYATKFTHADLASRNIIVRGGGDVAAIIDWAFAGWYPEYWEFTKAHYVVLEQEWNDNVRTAVPCYEEELVAEMILWERLPEPGTAMTSYRDGVIREHPGSFPSAAWLKASGFYASKPCCLPEPVIFIPHLYDDLAVELPLHIEPPRAGYCGRFCGTVASSKDLESGARTARTETMPTAGRLHRHMATPWTPFLRAHTQDKHALLSGCWGLNLSRWRSTTAATSPKATRAASSTTRPAWGVLVVPKQPASAPDRKAPGRKAHAFEATDASEIDSATFRMTNPSMDWWYRARLHVNAELSLRFLGQLVVGEIPEGDGSPEALKLFFGKVPLPIKNTDPQQGCVTWSISAVEAMQKEDWVRAFDLEAFKDDALAYADDRIKGEKATEPKLKYYTGTEST</sequence>
<dbReference type="PROSITE" id="PS00109">
    <property type="entry name" value="PROTEIN_KINASE_TYR"/>
    <property type="match status" value="1"/>
</dbReference>
<dbReference type="InterPro" id="IPR008266">
    <property type="entry name" value="Tyr_kinase_AS"/>
</dbReference>
<dbReference type="Proteomes" id="UP000243081">
    <property type="component" value="Unassembled WGS sequence"/>
</dbReference>
<comment type="catalytic activity">
    <reaction evidence="3">
        <text>L-seryl-[protein] + ATP = O-phospho-L-seryl-[protein] + ADP + H(+)</text>
        <dbReference type="Rhea" id="RHEA:17989"/>
        <dbReference type="Rhea" id="RHEA-COMP:9863"/>
        <dbReference type="Rhea" id="RHEA-COMP:11604"/>
        <dbReference type="ChEBI" id="CHEBI:15378"/>
        <dbReference type="ChEBI" id="CHEBI:29999"/>
        <dbReference type="ChEBI" id="CHEBI:30616"/>
        <dbReference type="ChEBI" id="CHEBI:83421"/>
        <dbReference type="ChEBI" id="CHEBI:456216"/>
        <dbReference type="EC" id="2.7.11.1"/>
    </reaction>
</comment>